<feature type="transmembrane region" description="Helical" evidence="1">
    <location>
        <begin position="427"/>
        <end position="450"/>
    </location>
</feature>
<keyword evidence="1" id="KW-0472">Membrane</keyword>
<dbReference type="OrthoDB" id="2449006at2759"/>
<dbReference type="AlphaFoldDB" id="A0A9N9EGT1"/>
<proteinExistence type="predicted"/>
<evidence type="ECO:0000313" key="3">
    <source>
        <dbReference type="Proteomes" id="UP000789570"/>
    </source>
</evidence>
<keyword evidence="3" id="KW-1185">Reference proteome</keyword>
<accession>A0A9N9EGT1</accession>
<feature type="transmembrane region" description="Helical" evidence="1">
    <location>
        <begin position="471"/>
        <end position="496"/>
    </location>
</feature>
<evidence type="ECO:0000256" key="1">
    <source>
        <dbReference type="SAM" id="Phobius"/>
    </source>
</evidence>
<comment type="caution">
    <text evidence="2">The sequence shown here is derived from an EMBL/GenBank/DDBJ whole genome shotgun (WGS) entry which is preliminary data.</text>
</comment>
<sequence length="531" mass="60979">MEHCLPPGLCILTITKASGFIFWNYLTETLWTGFTLVNHTLYKTFQSIILEDERNYYSTLELPNNLKISNLAMGDLRNNTFIIAYQVDEFTWKVYSEDLPRFFDDNGYNNRNVNTTNPLINSKIPLSTISINVTYNFPIIISTNNISIYQDDSGGKPILRQSIPGNAPTSFVYSADNRSFILNVLESTFNQPNGNYYIVIDDNAVKDFKTDQPLMGIQTHTWKFNTTDDYQEEVVFAVRSILTFQSRFALTTERKKNFESLLPFNKKSYLLQLRIDLSNSIPVDINRLDAIICCEYDRSQRPPRILLSLPIKSTTKLNERNVDRVIKDLDLLIKNKKVTPISWFYTTNFIEASFGFQLTRNVFQDFKFHLIGIAIGIIILVSLYFYARKRSPTGKNTAIFKFSLIFLDFVLDFLFVLNDGAKVPQLFIPSIAFCAIPLAINFIMSIVMILREIKKNKDFYEWFKQNTNMASLFTILASTDIGVLNILSSNVAGIALFNAPISKGTQSLIFLVSHIGFFIEDIPQFIIQLMR</sequence>
<feature type="transmembrane region" description="Helical" evidence="1">
    <location>
        <begin position="508"/>
        <end position="527"/>
    </location>
</feature>
<name>A0A9N9EGT1_9GLOM</name>
<organism evidence="2 3">
    <name type="scientific">Funneliformis caledonium</name>
    <dbReference type="NCBI Taxonomy" id="1117310"/>
    <lineage>
        <taxon>Eukaryota</taxon>
        <taxon>Fungi</taxon>
        <taxon>Fungi incertae sedis</taxon>
        <taxon>Mucoromycota</taxon>
        <taxon>Glomeromycotina</taxon>
        <taxon>Glomeromycetes</taxon>
        <taxon>Glomerales</taxon>
        <taxon>Glomeraceae</taxon>
        <taxon>Funneliformis</taxon>
    </lineage>
</organism>
<dbReference type="Proteomes" id="UP000789570">
    <property type="component" value="Unassembled WGS sequence"/>
</dbReference>
<keyword evidence="1" id="KW-0812">Transmembrane</keyword>
<protein>
    <submittedName>
        <fullName evidence="2">17955_t:CDS:1</fullName>
    </submittedName>
</protein>
<dbReference type="EMBL" id="CAJVPQ010005904">
    <property type="protein sequence ID" value="CAG8677790.1"/>
    <property type="molecule type" value="Genomic_DNA"/>
</dbReference>
<feature type="transmembrane region" description="Helical" evidence="1">
    <location>
        <begin position="366"/>
        <end position="386"/>
    </location>
</feature>
<keyword evidence="1" id="KW-1133">Transmembrane helix</keyword>
<evidence type="ECO:0000313" key="2">
    <source>
        <dbReference type="EMBL" id="CAG8677790.1"/>
    </source>
</evidence>
<feature type="transmembrane region" description="Helical" evidence="1">
    <location>
        <begin position="398"/>
        <end position="415"/>
    </location>
</feature>
<reference evidence="2" key="1">
    <citation type="submission" date="2021-06" db="EMBL/GenBank/DDBJ databases">
        <authorList>
            <person name="Kallberg Y."/>
            <person name="Tangrot J."/>
            <person name="Rosling A."/>
        </authorList>
    </citation>
    <scope>NUCLEOTIDE SEQUENCE</scope>
    <source>
        <strain evidence="2">UK204</strain>
    </source>
</reference>
<gene>
    <name evidence="2" type="ORF">FCALED_LOCUS12343</name>
</gene>